<dbReference type="Pfam" id="PF10198">
    <property type="entry name" value="Ada3"/>
    <property type="match status" value="1"/>
</dbReference>
<dbReference type="OrthoDB" id="1232at2759"/>
<keyword evidence="7" id="KW-1185">Reference proteome</keyword>
<dbReference type="InterPro" id="IPR019340">
    <property type="entry name" value="Histone_AcTrfase_su3"/>
</dbReference>
<evidence type="ECO:0000313" key="7">
    <source>
        <dbReference type="Proteomes" id="UP000799421"/>
    </source>
</evidence>
<dbReference type="GO" id="GO:0000124">
    <property type="term" value="C:SAGA complex"/>
    <property type="evidence" value="ECO:0007669"/>
    <property type="project" value="TreeGrafter"/>
</dbReference>
<dbReference type="AlphaFoldDB" id="A0A6A7BQP6"/>
<organism evidence="6 7">
    <name type="scientific">Piedraia hortae CBS 480.64</name>
    <dbReference type="NCBI Taxonomy" id="1314780"/>
    <lineage>
        <taxon>Eukaryota</taxon>
        <taxon>Fungi</taxon>
        <taxon>Dikarya</taxon>
        <taxon>Ascomycota</taxon>
        <taxon>Pezizomycotina</taxon>
        <taxon>Dothideomycetes</taxon>
        <taxon>Dothideomycetidae</taxon>
        <taxon>Capnodiales</taxon>
        <taxon>Piedraiaceae</taxon>
        <taxon>Piedraia</taxon>
    </lineage>
</organism>
<comment type="similarity">
    <text evidence="2">Belongs to the NGG1 family.</text>
</comment>
<evidence type="ECO:0000313" key="6">
    <source>
        <dbReference type="EMBL" id="KAF2857095.1"/>
    </source>
</evidence>
<reference evidence="6" key="1">
    <citation type="journal article" date="2020" name="Stud. Mycol.">
        <title>101 Dothideomycetes genomes: a test case for predicting lifestyles and emergence of pathogens.</title>
        <authorList>
            <person name="Haridas S."/>
            <person name="Albert R."/>
            <person name="Binder M."/>
            <person name="Bloem J."/>
            <person name="Labutti K."/>
            <person name="Salamov A."/>
            <person name="Andreopoulos B."/>
            <person name="Baker S."/>
            <person name="Barry K."/>
            <person name="Bills G."/>
            <person name="Bluhm B."/>
            <person name="Cannon C."/>
            <person name="Castanera R."/>
            <person name="Culley D."/>
            <person name="Daum C."/>
            <person name="Ezra D."/>
            <person name="Gonzalez J."/>
            <person name="Henrissat B."/>
            <person name="Kuo A."/>
            <person name="Liang C."/>
            <person name="Lipzen A."/>
            <person name="Lutzoni F."/>
            <person name="Magnuson J."/>
            <person name="Mondo S."/>
            <person name="Nolan M."/>
            <person name="Ohm R."/>
            <person name="Pangilinan J."/>
            <person name="Park H.-J."/>
            <person name="Ramirez L."/>
            <person name="Alfaro M."/>
            <person name="Sun H."/>
            <person name="Tritt A."/>
            <person name="Yoshinaga Y."/>
            <person name="Zwiers L.-H."/>
            <person name="Turgeon B."/>
            <person name="Goodwin S."/>
            <person name="Spatafora J."/>
            <person name="Crous P."/>
            <person name="Grigoriev I."/>
        </authorList>
    </citation>
    <scope>NUCLEOTIDE SEQUENCE</scope>
    <source>
        <strain evidence="6">CBS 480.64</strain>
    </source>
</reference>
<comment type="subcellular location">
    <subcellularLocation>
        <location evidence="1">Nucleus</location>
    </subcellularLocation>
</comment>
<evidence type="ECO:0000256" key="3">
    <source>
        <dbReference type="ARBA" id="ARBA00023015"/>
    </source>
</evidence>
<dbReference type="EMBL" id="MU006068">
    <property type="protein sequence ID" value="KAF2857095.1"/>
    <property type="molecule type" value="Genomic_DNA"/>
</dbReference>
<accession>A0A6A7BQP6</accession>
<dbReference type="GO" id="GO:0003713">
    <property type="term" value="F:transcription coactivator activity"/>
    <property type="evidence" value="ECO:0007669"/>
    <property type="project" value="TreeGrafter"/>
</dbReference>
<name>A0A6A7BQP6_9PEZI</name>
<gene>
    <name evidence="6" type="ORF">K470DRAFT_273569</name>
</gene>
<dbReference type="PANTHER" id="PTHR13556:SF2">
    <property type="entry name" value="TRANSCRIPTIONAL ADAPTER 3"/>
    <property type="match status" value="1"/>
</dbReference>
<dbReference type="Proteomes" id="UP000799421">
    <property type="component" value="Unassembled WGS sequence"/>
</dbReference>
<dbReference type="PANTHER" id="PTHR13556">
    <property type="entry name" value="TRANSCRIPTIONAL ADAPTER 3-RELATED"/>
    <property type="match status" value="1"/>
</dbReference>
<evidence type="ECO:0000256" key="5">
    <source>
        <dbReference type="ARBA" id="ARBA00023242"/>
    </source>
</evidence>
<dbReference type="GO" id="GO:0005634">
    <property type="term" value="C:nucleus"/>
    <property type="evidence" value="ECO:0007669"/>
    <property type="project" value="UniProtKB-SubCell"/>
</dbReference>
<evidence type="ECO:0000256" key="1">
    <source>
        <dbReference type="ARBA" id="ARBA00004123"/>
    </source>
</evidence>
<protein>
    <submittedName>
        <fullName evidence="6">Uncharacterized protein</fullName>
    </submittedName>
</protein>
<keyword evidence="4" id="KW-0804">Transcription</keyword>
<keyword evidence="5" id="KW-0539">Nucleus</keyword>
<dbReference type="GO" id="GO:0006357">
    <property type="term" value="P:regulation of transcription by RNA polymerase II"/>
    <property type="evidence" value="ECO:0007669"/>
    <property type="project" value="TreeGrafter"/>
</dbReference>
<evidence type="ECO:0000256" key="4">
    <source>
        <dbReference type="ARBA" id="ARBA00023163"/>
    </source>
</evidence>
<sequence>MLEKRVLQELRYVGLLSTGEVPHYELHEDDELSARLRTLQHELRNVSRINHVRKARVRELVEERMAMQEYNQVADDLDNQVIEAYVKRNRSQGKPAKKTTSLASRGVVQKGVATSSAVKEGMESIRTVVAKRKNWHEMLGPAVNYGRPDLPDEFTNIFDDESMKRLERAEAEAVAAETED</sequence>
<proteinExistence type="inferred from homology"/>
<keyword evidence="3" id="KW-0805">Transcription regulation</keyword>
<evidence type="ECO:0000256" key="2">
    <source>
        <dbReference type="ARBA" id="ARBA00005330"/>
    </source>
</evidence>